<organism evidence="2 3">
    <name type="scientific">Hymenobacter saemangeumensis</name>
    <dbReference type="NCBI Taxonomy" id="1084522"/>
    <lineage>
        <taxon>Bacteria</taxon>
        <taxon>Pseudomonadati</taxon>
        <taxon>Bacteroidota</taxon>
        <taxon>Cytophagia</taxon>
        <taxon>Cytophagales</taxon>
        <taxon>Hymenobacteraceae</taxon>
        <taxon>Hymenobacter</taxon>
    </lineage>
</organism>
<gene>
    <name evidence="2" type="ORF">GCM10023185_27960</name>
</gene>
<proteinExistence type="predicted"/>
<dbReference type="RefSeq" id="WP_345236699.1">
    <property type="nucleotide sequence ID" value="NZ_BAABGZ010000057.1"/>
</dbReference>
<dbReference type="Gene3D" id="3.40.50.1820">
    <property type="entry name" value="alpha/beta hydrolase"/>
    <property type="match status" value="1"/>
</dbReference>
<evidence type="ECO:0000256" key="1">
    <source>
        <dbReference type="SAM" id="SignalP"/>
    </source>
</evidence>
<feature type="chain" id="PRO_5046611524" description="DUF2974 domain-containing protein" evidence="1">
    <location>
        <begin position="27"/>
        <end position="342"/>
    </location>
</feature>
<protein>
    <recommendedName>
        <fullName evidence="4">DUF2974 domain-containing protein</fullName>
    </recommendedName>
</protein>
<name>A0ABP8IKA0_9BACT</name>
<evidence type="ECO:0008006" key="4">
    <source>
        <dbReference type="Google" id="ProtNLM"/>
    </source>
</evidence>
<dbReference type="SUPFAM" id="SSF53474">
    <property type="entry name" value="alpha/beta-Hydrolases"/>
    <property type="match status" value="1"/>
</dbReference>
<reference evidence="3" key="1">
    <citation type="journal article" date="2019" name="Int. J. Syst. Evol. Microbiol.">
        <title>The Global Catalogue of Microorganisms (GCM) 10K type strain sequencing project: providing services to taxonomists for standard genome sequencing and annotation.</title>
        <authorList>
            <consortium name="The Broad Institute Genomics Platform"/>
            <consortium name="The Broad Institute Genome Sequencing Center for Infectious Disease"/>
            <person name="Wu L."/>
            <person name="Ma J."/>
        </authorList>
    </citation>
    <scope>NUCLEOTIDE SEQUENCE [LARGE SCALE GENOMIC DNA]</scope>
    <source>
        <strain evidence="3">JCM 17923</strain>
    </source>
</reference>
<dbReference type="InterPro" id="IPR029058">
    <property type="entry name" value="AB_hydrolase_fold"/>
</dbReference>
<dbReference type="PROSITE" id="PS51257">
    <property type="entry name" value="PROKAR_LIPOPROTEIN"/>
    <property type="match status" value="1"/>
</dbReference>
<keyword evidence="1" id="KW-0732">Signal</keyword>
<evidence type="ECO:0000313" key="3">
    <source>
        <dbReference type="Proteomes" id="UP001501153"/>
    </source>
</evidence>
<keyword evidence="3" id="KW-1185">Reference proteome</keyword>
<feature type="signal peptide" evidence="1">
    <location>
        <begin position="1"/>
        <end position="26"/>
    </location>
</feature>
<evidence type="ECO:0000313" key="2">
    <source>
        <dbReference type="EMBL" id="GAA4361099.1"/>
    </source>
</evidence>
<comment type="caution">
    <text evidence="2">The sequence shown here is derived from an EMBL/GenBank/DDBJ whole genome shotgun (WGS) entry which is preliminary data.</text>
</comment>
<dbReference type="EMBL" id="BAABGZ010000057">
    <property type="protein sequence ID" value="GAA4361099.1"/>
    <property type="molecule type" value="Genomic_DNA"/>
</dbReference>
<dbReference type="Pfam" id="PF26363">
    <property type="entry name" value="Phospholipase-like"/>
    <property type="match status" value="1"/>
</dbReference>
<sequence>MKKPRVLRRARLGVLACWLGVLLAGGACQPQDRVIVNIRGKRELRAVAAVAQGQLTPALYDTDYTLVGEMALLSAVVYAGKKPPGNRPDYQRDQQKYAQERARLSALGWRPFPFSYRLQPPEGEYMGGGLTYDVWVKADSGRAPLAALVFRGTNFGELADWQANFRPLTNTPGLWDQYEQVRDLTPALVARLDAAYGGQQRIFATGHSLGGGLAQHAGYSCGRIEKVFAFNTSPLTGYYDLPKAERQAYTGGRRAFLVYESNEVLSVLRFVPGYLRNLWSKGDVVLLRYNFSSQFEAPRPFLQHGIQRLARGLHRPPEPLAEAAAVQHAAPRPTPAKLKRRY</sequence>
<dbReference type="Proteomes" id="UP001501153">
    <property type="component" value="Unassembled WGS sequence"/>
</dbReference>
<accession>A0ABP8IKA0</accession>